<reference evidence="8 9" key="1">
    <citation type="journal article" date="2018" name="Mol. Biol. Evol.">
        <title>Broad Genomic Sampling Reveals a Smut Pathogenic Ancestry of the Fungal Clade Ustilaginomycotina.</title>
        <authorList>
            <person name="Kijpornyongpan T."/>
            <person name="Mondo S.J."/>
            <person name="Barry K."/>
            <person name="Sandor L."/>
            <person name="Lee J."/>
            <person name="Lipzen A."/>
            <person name="Pangilinan J."/>
            <person name="LaButti K."/>
            <person name="Hainaut M."/>
            <person name="Henrissat B."/>
            <person name="Grigoriev I.V."/>
            <person name="Spatafora J.W."/>
            <person name="Aime M.C."/>
        </authorList>
    </citation>
    <scope>NUCLEOTIDE SEQUENCE [LARGE SCALE GENOMIC DNA]</scope>
    <source>
        <strain evidence="8 9">MCA 3645</strain>
    </source>
</reference>
<comment type="catalytic activity">
    <reaction evidence="5">
        <text>a monoacylglycerol + H2O = glycerol + a fatty acid + H(+)</text>
        <dbReference type="Rhea" id="RHEA:15245"/>
        <dbReference type="ChEBI" id="CHEBI:15377"/>
        <dbReference type="ChEBI" id="CHEBI:15378"/>
        <dbReference type="ChEBI" id="CHEBI:17408"/>
        <dbReference type="ChEBI" id="CHEBI:17754"/>
        <dbReference type="ChEBI" id="CHEBI:28868"/>
    </reaction>
</comment>
<dbReference type="STRING" id="1882483.A0A317XGR2"/>
<dbReference type="PANTHER" id="PTHR45856:SF25">
    <property type="entry name" value="FUNGAL LIPASE-LIKE DOMAIN-CONTAINING PROTEIN"/>
    <property type="match status" value="1"/>
</dbReference>
<dbReference type="InParanoid" id="A0A317XGR2"/>
<evidence type="ECO:0000256" key="1">
    <source>
        <dbReference type="ARBA" id="ARBA00022729"/>
    </source>
</evidence>
<keyword evidence="1 6" id="KW-0732">Signal</keyword>
<protein>
    <submittedName>
        <fullName evidence="8">Alpha/beta-hydrolase</fullName>
    </submittedName>
</protein>
<evidence type="ECO:0000256" key="5">
    <source>
        <dbReference type="ARBA" id="ARBA00048461"/>
    </source>
</evidence>
<evidence type="ECO:0000256" key="6">
    <source>
        <dbReference type="SAM" id="SignalP"/>
    </source>
</evidence>
<accession>A0A317XGR2</accession>
<dbReference type="Proteomes" id="UP000246740">
    <property type="component" value="Unassembled WGS sequence"/>
</dbReference>
<dbReference type="GO" id="GO:0016787">
    <property type="term" value="F:hydrolase activity"/>
    <property type="evidence" value="ECO:0007669"/>
    <property type="project" value="UniProtKB-KW"/>
</dbReference>
<dbReference type="SUPFAM" id="SSF53474">
    <property type="entry name" value="alpha/beta-Hydrolases"/>
    <property type="match status" value="1"/>
</dbReference>
<dbReference type="InterPro" id="IPR002921">
    <property type="entry name" value="Fungal_lipase-type"/>
</dbReference>
<proteinExistence type="inferred from homology"/>
<dbReference type="AlphaFoldDB" id="A0A317XGR2"/>
<feature type="chain" id="PRO_5016386926" evidence="6">
    <location>
        <begin position="21"/>
        <end position="320"/>
    </location>
</feature>
<dbReference type="Pfam" id="PF01764">
    <property type="entry name" value="Lipase_3"/>
    <property type="match status" value="1"/>
</dbReference>
<evidence type="ECO:0000259" key="7">
    <source>
        <dbReference type="Pfam" id="PF01764"/>
    </source>
</evidence>
<dbReference type="Gene3D" id="3.40.50.1820">
    <property type="entry name" value="alpha/beta hydrolase"/>
    <property type="match status" value="1"/>
</dbReference>
<evidence type="ECO:0000256" key="2">
    <source>
        <dbReference type="ARBA" id="ARBA00023157"/>
    </source>
</evidence>
<organism evidence="8 9">
    <name type="scientific">Testicularia cyperi</name>
    <dbReference type="NCBI Taxonomy" id="1882483"/>
    <lineage>
        <taxon>Eukaryota</taxon>
        <taxon>Fungi</taxon>
        <taxon>Dikarya</taxon>
        <taxon>Basidiomycota</taxon>
        <taxon>Ustilaginomycotina</taxon>
        <taxon>Ustilaginomycetes</taxon>
        <taxon>Ustilaginales</taxon>
        <taxon>Anthracoideaceae</taxon>
        <taxon>Testicularia</taxon>
    </lineage>
</organism>
<evidence type="ECO:0000313" key="9">
    <source>
        <dbReference type="Proteomes" id="UP000246740"/>
    </source>
</evidence>
<comment type="similarity">
    <text evidence="3">Belongs to the AB hydrolase superfamily. Lipase family. Class 3 subfamily.</text>
</comment>
<comment type="catalytic activity">
    <reaction evidence="4">
        <text>a diacylglycerol + H2O = a monoacylglycerol + a fatty acid + H(+)</text>
        <dbReference type="Rhea" id="RHEA:32731"/>
        <dbReference type="ChEBI" id="CHEBI:15377"/>
        <dbReference type="ChEBI" id="CHEBI:15378"/>
        <dbReference type="ChEBI" id="CHEBI:17408"/>
        <dbReference type="ChEBI" id="CHEBI:18035"/>
        <dbReference type="ChEBI" id="CHEBI:28868"/>
    </reaction>
</comment>
<dbReference type="EMBL" id="KZ819207">
    <property type="protein sequence ID" value="PWY97469.1"/>
    <property type="molecule type" value="Genomic_DNA"/>
</dbReference>
<dbReference type="InterPro" id="IPR051218">
    <property type="entry name" value="Sec_MonoDiacylglyc_Lipase"/>
</dbReference>
<keyword evidence="2" id="KW-1015">Disulfide bond</keyword>
<keyword evidence="9" id="KW-1185">Reference proteome</keyword>
<gene>
    <name evidence="8" type="ORF">BCV70DRAFT_64874</name>
</gene>
<evidence type="ECO:0000313" key="8">
    <source>
        <dbReference type="EMBL" id="PWY97469.1"/>
    </source>
</evidence>
<feature type="domain" description="Fungal lipase-type" evidence="7">
    <location>
        <begin position="115"/>
        <end position="254"/>
    </location>
</feature>
<dbReference type="OrthoDB" id="426718at2759"/>
<keyword evidence="8" id="KW-0378">Hydrolase</keyword>
<dbReference type="CDD" id="cd00519">
    <property type="entry name" value="Lipase_3"/>
    <property type="match status" value="1"/>
</dbReference>
<dbReference type="GO" id="GO:0006629">
    <property type="term" value="P:lipid metabolic process"/>
    <property type="evidence" value="ECO:0007669"/>
    <property type="project" value="InterPro"/>
</dbReference>
<dbReference type="InterPro" id="IPR029058">
    <property type="entry name" value="AB_hydrolase_fold"/>
</dbReference>
<evidence type="ECO:0000256" key="4">
    <source>
        <dbReference type="ARBA" id="ARBA00047591"/>
    </source>
</evidence>
<feature type="signal peptide" evidence="6">
    <location>
        <begin position="1"/>
        <end position="20"/>
    </location>
</feature>
<evidence type="ECO:0000256" key="3">
    <source>
        <dbReference type="ARBA" id="ARBA00043996"/>
    </source>
</evidence>
<dbReference type="PANTHER" id="PTHR45856">
    <property type="entry name" value="ALPHA/BETA-HYDROLASES SUPERFAMILY PROTEIN"/>
    <property type="match status" value="1"/>
</dbReference>
<name>A0A317XGR2_9BASI</name>
<sequence length="320" mass="33711">MKFTAAFVAVAAAAVSMVSAAPLETDNLDYPPAVLRAIEEREVEAMELAKRDNTAPTSPLTSYTQYQFPAQLAQTAYCGQAVGSTVGDATLLWTAGDGRSIPMTYVAYSSSRGIVVAHQGTNTSSFSSILNDADFGLDAADSRLSYLGSDVKIHGGFQDTWLRTADSILAQVKSALTKYPGSAVFTVGHSLGASISLLDALYLKQQLSGTSVTSIGFGLPRTGNVAFANAVDQKLAGYTHINNGRDPVPRLPPAVSYQHASGEIWINPANGLAAVTCPGQENENCIRSVNPLTYNVDDHTGTYFKVHIAGRGANCPAVIS</sequence>